<dbReference type="Gene3D" id="3.30.200.20">
    <property type="entry name" value="Phosphorylase Kinase, domain 1"/>
    <property type="match status" value="1"/>
</dbReference>
<evidence type="ECO:0000256" key="5">
    <source>
        <dbReference type="ARBA" id="ARBA00022777"/>
    </source>
</evidence>
<reference evidence="11 12" key="1">
    <citation type="submission" date="2018-12" db="EMBL/GenBank/DDBJ databases">
        <title>Venturia inaequalis Genome Resource.</title>
        <authorList>
            <person name="Lichtner F.J."/>
        </authorList>
    </citation>
    <scope>NUCLEOTIDE SEQUENCE [LARGE SCALE GENOMIC DNA]</scope>
    <source>
        <strain evidence="11 12">120213</strain>
    </source>
</reference>
<evidence type="ECO:0000259" key="10">
    <source>
        <dbReference type="PROSITE" id="PS51285"/>
    </source>
</evidence>
<dbReference type="PROSITE" id="PS50011">
    <property type="entry name" value="PROTEIN_KINASE_DOM"/>
    <property type="match status" value="1"/>
</dbReference>
<dbReference type="EMBL" id="WNWS01000032">
    <property type="protein sequence ID" value="KAE9986306.1"/>
    <property type="molecule type" value="Genomic_DNA"/>
</dbReference>
<proteinExistence type="predicted"/>
<dbReference type="PANTHER" id="PTHR46865:SF2">
    <property type="entry name" value="MONOOXYGENASE"/>
    <property type="match status" value="1"/>
</dbReference>
<evidence type="ECO:0000256" key="4">
    <source>
        <dbReference type="ARBA" id="ARBA00022741"/>
    </source>
</evidence>
<keyword evidence="7" id="KW-0067">ATP-binding</keyword>
<evidence type="ECO:0000256" key="6">
    <source>
        <dbReference type="ARBA" id="ARBA00022827"/>
    </source>
</evidence>
<dbReference type="Gene3D" id="1.10.510.10">
    <property type="entry name" value="Transferase(Phosphotransferase) domain 1"/>
    <property type="match status" value="1"/>
</dbReference>
<dbReference type="SMART" id="SM00220">
    <property type="entry name" value="S_TKc"/>
    <property type="match status" value="1"/>
</dbReference>
<dbReference type="Pfam" id="PF01494">
    <property type="entry name" value="FAD_binding_3"/>
    <property type="match status" value="1"/>
</dbReference>
<dbReference type="SUPFAM" id="SSF56112">
    <property type="entry name" value="Protein kinase-like (PK-like)"/>
    <property type="match status" value="1"/>
</dbReference>
<gene>
    <name evidence="11" type="ORF">EG328_006038</name>
</gene>
<feature type="domain" description="AGC-kinase C-terminal" evidence="10">
    <location>
        <begin position="551"/>
        <end position="615"/>
    </location>
</feature>
<feature type="domain" description="Protein kinase" evidence="9">
    <location>
        <begin position="217"/>
        <end position="550"/>
    </location>
</feature>
<keyword evidence="3" id="KW-0808">Transferase</keyword>
<dbReference type="InterPro" id="IPR002938">
    <property type="entry name" value="FAD-bd"/>
</dbReference>
<accession>A0A8H3ZBH6</accession>
<keyword evidence="4" id="KW-0547">Nucleotide-binding</keyword>
<evidence type="ECO:0000256" key="2">
    <source>
        <dbReference type="ARBA" id="ARBA00022630"/>
    </source>
</evidence>
<evidence type="ECO:0000313" key="11">
    <source>
        <dbReference type="EMBL" id="KAE9986306.1"/>
    </source>
</evidence>
<dbReference type="GO" id="GO:0071949">
    <property type="term" value="F:FAD binding"/>
    <property type="evidence" value="ECO:0007669"/>
    <property type="project" value="InterPro"/>
</dbReference>
<keyword evidence="8" id="KW-0560">Oxidoreductase</keyword>
<dbReference type="GO" id="GO:0016491">
    <property type="term" value="F:oxidoreductase activity"/>
    <property type="evidence" value="ECO:0007669"/>
    <property type="project" value="UniProtKB-KW"/>
</dbReference>
<evidence type="ECO:0008006" key="13">
    <source>
        <dbReference type="Google" id="ProtNLM"/>
    </source>
</evidence>
<dbReference type="GO" id="GO:0005524">
    <property type="term" value="F:ATP binding"/>
    <property type="evidence" value="ECO:0007669"/>
    <property type="project" value="UniProtKB-KW"/>
</dbReference>
<evidence type="ECO:0000259" key="9">
    <source>
        <dbReference type="PROSITE" id="PS50011"/>
    </source>
</evidence>
<evidence type="ECO:0000256" key="8">
    <source>
        <dbReference type="ARBA" id="ARBA00023002"/>
    </source>
</evidence>
<dbReference type="InterPro" id="IPR011009">
    <property type="entry name" value="Kinase-like_dom_sf"/>
</dbReference>
<evidence type="ECO:0000256" key="1">
    <source>
        <dbReference type="ARBA" id="ARBA00022527"/>
    </source>
</evidence>
<keyword evidence="2" id="KW-0285">Flavoprotein</keyword>
<keyword evidence="1" id="KW-0723">Serine/threonine-protein kinase</keyword>
<dbReference type="InterPro" id="IPR051704">
    <property type="entry name" value="FAD_aromatic-hydroxylase"/>
</dbReference>
<dbReference type="Proteomes" id="UP000447873">
    <property type="component" value="Unassembled WGS sequence"/>
</dbReference>
<dbReference type="PROSITE" id="PS51285">
    <property type="entry name" value="AGC_KINASE_CTER"/>
    <property type="match status" value="1"/>
</dbReference>
<keyword evidence="5" id="KW-0418">Kinase</keyword>
<dbReference type="PANTHER" id="PTHR46865">
    <property type="entry name" value="OXIDOREDUCTASE-RELATED"/>
    <property type="match status" value="1"/>
</dbReference>
<dbReference type="InterPro" id="IPR000961">
    <property type="entry name" value="AGC-kinase_C"/>
</dbReference>
<dbReference type="AlphaFoldDB" id="A0A8H3ZBH6"/>
<protein>
    <recommendedName>
        <fullName evidence="13">Protein kinase domain-containing protein</fullName>
    </recommendedName>
</protein>
<dbReference type="PRINTS" id="PR00420">
    <property type="entry name" value="RNGMNOXGNASE"/>
</dbReference>
<sequence length="615" mass="67471">MSSSPLKVLIAGGGVAGPCLAYWIARTKLDVSVVVVERSPVPRSSGQAIDIRGPAVKVIQLMGLEDTIKSKHTSETGTAFVDKEGRVIAQFDSTGDTLNQSATSEFEILRAELADVFFEVTQGKNNIDYVYGDYVTGLNQDGDGVQVTFDKRMEERFDVVVACDGQSSKTRSFMFDKDDIADPYNFLGQYTAFFSIPSRPEDPKTWRIHAEPKGRSISLRPHRQEGSCGAYVVVTQPARGVRDPAIEEAMKQGPEAVKKLLHDYFKDFGWEGKRVLEGMDQSNDFYFDQIAQVKLSKWTNGRCVLVGDAGFAPTPISGQGTSLAIAAAYVLAGELSKLGGTVDVPTALRNYETVLRPLVEKAQDIPSAAPQIANPQTSWGIWALETAVWAVQRSGVYRLFGSFGGISEKDWKLPEALSLNHTLLASDGHVKLIDFVVSKVGLERGGRTGSFCGQMEFMAPEILLDKEYDTAVDWWQLGIMTYQMLTQSSPFKGEDQDDVFDSILSDEVAFPEFIIGESISFVKGLMEKEPDKRLGSGGTGAEEVMAHAFFDGVDWEDMYNKRVEVPLIPGLRDLMDISQGRSAFSDSKMEMAAGKVEESIPEAQDLFGGFGFSVD</sequence>
<organism evidence="11 12">
    <name type="scientific">Venturia inaequalis</name>
    <name type="common">Apple scab fungus</name>
    <dbReference type="NCBI Taxonomy" id="5025"/>
    <lineage>
        <taxon>Eukaryota</taxon>
        <taxon>Fungi</taxon>
        <taxon>Dikarya</taxon>
        <taxon>Ascomycota</taxon>
        <taxon>Pezizomycotina</taxon>
        <taxon>Dothideomycetes</taxon>
        <taxon>Pleosporomycetidae</taxon>
        <taxon>Venturiales</taxon>
        <taxon>Venturiaceae</taxon>
        <taxon>Venturia</taxon>
    </lineage>
</organism>
<comment type="caution">
    <text evidence="11">The sequence shown here is derived from an EMBL/GenBank/DDBJ whole genome shotgun (WGS) entry which is preliminary data.</text>
</comment>
<dbReference type="Gene3D" id="3.50.50.60">
    <property type="entry name" value="FAD/NAD(P)-binding domain"/>
    <property type="match status" value="1"/>
</dbReference>
<evidence type="ECO:0000256" key="3">
    <source>
        <dbReference type="ARBA" id="ARBA00022679"/>
    </source>
</evidence>
<dbReference type="Gene3D" id="3.30.9.10">
    <property type="entry name" value="D-Amino Acid Oxidase, subunit A, domain 2"/>
    <property type="match status" value="1"/>
</dbReference>
<dbReference type="GO" id="GO:0004674">
    <property type="term" value="F:protein serine/threonine kinase activity"/>
    <property type="evidence" value="ECO:0007669"/>
    <property type="project" value="UniProtKB-KW"/>
</dbReference>
<name>A0A8H3ZBH6_VENIN</name>
<evidence type="ECO:0000313" key="12">
    <source>
        <dbReference type="Proteomes" id="UP000447873"/>
    </source>
</evidence>
<dbReference type="Pfam" id="PF00069">
    <property type="entry name" value="Pkinase"/>
    <property type="match status" value="1"/>
</dbReference>
<dbReference type="InterPro" id="IPR036188">
    <property type="entry name" value="FAD/NAD-bd_sf"/>
</dbReference>
<dbReference type="SUPFAM" id="SSF51905">
    <property type="entry name" value="FAD/NAD(P)-binding domain"/>
    <property type="match status" value="1"/>
</dbReference>
<keyword evidence="6" id="KW-0274">FAD</keyword>
<evidence type="ECO:0000256" key="7">
    <source>
        <dbReference type="ARBA" id="ARBA00022840"/>
    </source>
</evidence>
<dbReference type="InterPro" id="IPR000719">
    <property type="entry name" value="Prot_kinase_dom"/>
</dbReference>